<dbReference type="EMBL" id="BMMI01000004">
    <property type="protein sequence ID" value="GGL66206.1"/>
    <property type="molecule type" value="Genomic_DNA"/>
</dbReference>
<organism evidence="3 4">
    <name type="scientific">Modestobacter marinus</name>
    <dbReference type="NCBI Taxonomy" id="477641"/>
    <lineage>
        <taxon>Bacteria</taxon>
        <taxon>Bacillati</taxon>
        <taxon>Actinomycetota</taxon>
        <taxon>Actinomycetes</taxon>
        <taxon>Geodermatophilales</taxon>
        <taxon>Geodermatophilaceae</taxon>
        <taxon>Modestobacter</taxon>
    </lineage>
</organism>
<evidence type="ECO:0000313" key="3">
    <source>
        <dbReference type="EMBL" id="NIH65673.1"/>
    </source>
</evidence>
<dbReference type="AlphaFoldDB" id="A0A846LC33"/>
<gene>
    <name evidence="3" type="ORF">FB380_000119</name>
    <name evidence="2" type="ORF">GCM10011589_23080</name>
</gene>
<sequence length="78" mass="8390">MSVQYRCDRCAEVAEAPAAVGWVQVQPLGAHPLLPEEPTHLCRLCWARTSAGEPVRVGSGGAEVPQVSEHSQNRDLGQ</sequence>
<dbReference type="RefSeq" id="WP_166753388.1">
    <property type="nucleotide sequence ID" value="NZ_BAABJU010000007.1"/>
</dbReference>
<reference evidence="2" key="1">
    <citation type="journal article" date="2014" name="Int. J. Syst. Evol. Microbiol.">
        <title>Complete genome of a new Firmicutes species belonging to the dominant human colonic microbiota ('Ruminococcus bicirculans') reveals two chromosomes and a selective capacity to utilize plant glucans.</title>
        <authorList>
            <consortium name="NISC Comparative Sequencing Program"/>
            <person name="Wegmann U."/>
            <person name="Louis P."/>
            <person name="Goesmann A."/>
            <person name="Henrissat B."/>
            <person name="Duncan S.H."/>
            <person name="Flint H.J."/>
        </authorList>
    </citation>
    <scope>NUCLEOTIDE SEQUENCE</scope>
    <source>
        <strain evidence="2">CGMCC 4.5581</strain>
    </source>
</reference>
<accession>A0A846LC33</accession>
<evidence type="ECO:0000256" key="1">
    <source>
        <dbReference type="SAM" id="MobiDB-lite"/>
    </source>
</evidence>
<proteinExistence type="predicted"/>
<protein>
    <submittedName>
        <fullName evidence="3">Uncharacterized protein</fullName>
    </submittedName>
</protein>
<evidence type="ECO:0000313" key="5">
    <source>
        <dbReference type="Proteomes" id="UP000648663"/>
    </source>
</evidence>
<dbReference type="Proteomes" id="UP000648663">
    <property type="component" value="Unassembled WGS sequence"/>
</dbReference>
<evidence type="ECO:0000313" key="2">
    <source>
        <dbReference type="EMBL" id="GGL66206.1"/>
    </source>
</evidence>
<feature type="region of interest" description="Disordered" evidence="1">
    <location>
        <begin position="56"/>
        <end position="78"/>
    </location>
</feature>
<dbReference type="Proteomes" id="UP000552836">
    <property type="component" value="Unassembled WGS sequence"/>
</dbReference>
<dbReference type="EMBL" id="JAAMPA010000001">
    <property type="protein sequence ID" value="NIH65673.1"/>
    <property type="molecule type" value="Genomic_DNA"/>
</dbReference>
<reference evidence="3 4" key="3">
    <citation type="submission" date="2020-02" db="EMBL/GenBank/DDBJ databases">
        <title>Sequencing the genomes of 1000 actinobacteria strains.</title>
        <authorList>
            <person name="Klenk H.-P."/>
        </authorList>
    </citation>
    <scope>NUCLEOTIDE SEQUENCE [LARGE SCALE GENOMIC DNA]</scope>
    <source>
        <strain evidence="3 4">DSM 45201</strain>
    </source>
</reference>
<reference evidence="5" key="2">
    <citation type="journal article" date="2019" name="Int. J. Syst. Evol. Microbiol.">
        <title>The Global Catalogue of Microorganisms (GCM) 10K type strain sequencing project: providing services to taxonomists for standard genome sequencing and annotation.</title>
        <authorList>
            <consortium name="The Broad Institute Genomics Platform"/>
            <consortium name="The Broad Institute Genome Sequencing Center for Infectious Disease"/>
            <person name="Wu L."/>
            <person name="Ma J."/>
        </authorList>
    </citation>
    <scope>NUCLEOTIDE SEQUENCE [LARGE SCALE GENOMIC DNA]</scope>
    <source>
        <strain evidence="5">CGMCC 4.5581</strain>
    </source>
</reference>
<name>A0A846LC33_9ACTN</name>
<comment type="caution">
    <text evidence="3">The sequence shown here is derived from an EMBL/GenBank/DDBJ whole genome shotgun (WGS) entry which is preliminary data.</text>
</comment>
<reference evidence="2" key="4">
    <citation type="submission" date="2024-05" db="EMBL/GenBank/DDBJ databases">
        <authorList>
            <person name="Sun Q."/>
            <person name="Zhou Y."/>
        </authorList>
    </citation>
    <scope>NUCLEOTIDE SEQUENCE</scope>
    <source>
        <strain evidence="2">CGMCC 4.5581</strain>
    </source>
</reference>
<keyword evidence="5" id="KW-1185">Reference proteome</keyword>
<evidence type="ECO:0000313" key="4">
    <source>
        <dbReference type="Proteomes" id="UP000552836"/>
    </source>
</evidence>